<protein>
    <submittedName>
        <fullName evidence="10">Chaperone protein FaeE</fullName>
    </submittedName>
</protein>
<dbReference type="SUPFAM" id="SSF49354">
    <property type="entry name" value="PapD-like"/>
    <property type="match status" value="1"/>
</dbReference>
<dbReference type="InterPro" id="IPR001829">
    <property type="entry name" value="Pili_assmbl_chaperone_bac"/>
</dbReference>
<comment type="similarity">
    <text evidence="2 7">Belongs to the periplasmic pilus chaperone family.</text>
</comment>
<dbReference type="InterPro" id="IPR016147">
    <property type="entry name" value="Pili_assmbl_chaperone_N"/>
</dbReference>
<reference evidence="10" key="2">
    <citation type="submission" date="2015-07" db="EMBL/GenBank/DDBJ databases">
        <authorList>
            <person name="Welte C."/>
            <person name="de Graaf R."/>
            <person name="van den Bosch T.J.M."/>
            <person name="Op den Camp H."/>
            <person name="van Dam N."/>
            <person name="Jetten M."/>
        </authorList>
    </citation>
    <scope>NUCLEOTIDE SEQUENCE</scope>
    <source>
        <plasmid evidence="10">Drgb2</plasmid>
    </source>
</reference>
<geneLocation type="plasmid" evidence="10">
    <name>Drgb2</name>
</geneLocation>
<evidence type="ECO:0000256" key="1">
    <source>
        <dbReference type="ARBA" id="ARBA00004418"/>
    </source>
</evidence>
<feature type="region of interest" description="Disordered" evidence="8">
    <location>
        <begin position="205"/>
        <end position="229"/>
    </location>
</feature>
<dbReference type="InterPro" id="IPR036316">
    <property type="entry name" value="Pili_assmbl_chap_C_dom_sf"/>
</dbReference>
<dbReference type="InterPro" id="IPR013783">
    <property type="entry name" value="Ig-like_fold"/>
</dbReference>
<keyword evidence="3" id="KW-0732">Signal</keyword>
<keyword evidence="6" id="KW-0393">Immunoglobulin domain</keyword>
<dbReference type="GO" id="GO:0030288">
    <property type="term" value="C:outer membrane-bounded periplasmic space"/>
    <property type="evidence" value="ECO:0007669"/>
    <property type="project" value="InterPro"/>
</dbReference>
<dbReference type="PANTHER" id="PTHR30251">
    <property type="entry name" value="PILUS ASSEMBLY CHAPERONE"/>
    <property type="match status" value="1"/>
</dbReference>
<accession>A0A0N9NMI1</accession>
<evidence type="ECO:0000256" key="4">
    <source>
        <dbReference type="ARBA" id="ARBA00022764"/>
    </source>
</evidence>
<dbReference type="PRINTS" id="PR00969">
    <property type="entry name" value="CHAPERONPILI"/>
</dbReference>
<dbReference type="GO" id="GO:0071555">
    <property type="term" value="P:cell wall organization"/>
    <property type="evidence" value="ECO:0007669"/>
    <property type="project" value="InterPro"/>
</dbReference>
<dbReference type="SUPFAM" id="SSF49584">
    <property type="entry name" value="Periplasmic chaperone C-domain"/>
    <property type="match status" value="1"/>
</dbReference>
<comment type="subcellular location">
    <subcellularLocation>
        <location evidence="1 7">Periplasm</location>
    </subcellularLocation>
</comment>
<reference evidence="10" key="1">
    <citation type="journal article" date="2015" name="Environ. Microbiol.">
        <title>Plasmids from the gut microbiome of cabbage root fly larvae encode SaxA that catalyses the conversion of the plant toxin 2-phenylethyl isothiocyanate.</title>
        <authorList>
            <person name="Welte C.U."/>
            <person name="de Graaf R.M."/>
            <person name="van den Bosch T.J."/>
            <person name="Op den Camp H.J."/>
            <person name="van Dam N.M."/>
            <person name="Jetten M.S."/>
        </authorList>
    </citation>
    <scope>NUCLEOTIDE SEQUENCE</scope>
    <source>
        <plasmid evidence="10">Drgb2</plasmid>
    </source>
</reference>
<evidence type="ECO:0000256" key="6">
    <source>
        <dbReference type="ARBA" id="ARBA00023319"/>
    </source>
</evidence>
<dbReference type="InterPro" id="IPR018046">
    <property type="entry name" value="Pili_assmbl_chaperone_CS"/>
</dbReference>
<evidence type="ECO:0000256" key="5">
    <source>
        <dbReference type="ARBA" id="ARBA00023186"/>
    </source>
</evidence>
<dbReference type="InterPro" id="IPR008962">
    <property type="entry name" value="PapD-like_sf"/>
</dbReference>
<dbReference type="PANTHER" id="PTHR30251:SF2">
    <property type="entry name" value="FIMBRIAL CHAPERONE YADV-RELATED"/>
    <property type="match status" value="1"/>
</dbReference>
<keyword evidence="10" id="KW-0614">Plasmid</keyword>
<evidence type="ECO:0000256" key="7">
    <source>
        <dbReference type="RuleBase" id="RU003918"/>
    </source>
</evidence>
<keyword evidence="4" id="KW-0574">Periplasm</keyword>
<dbReference type="PROSITE" id="PS00635">
    <property type="entry name" value="PILI_CHAPERONE"/>
    <property type="match status" value="1"/>
</dbReference>
<dbReference type="InterPro" id="IPR050643">
    <property type="entry name" value="Periplasmic_pilus_chap"/>
</dbReference>
<evidence type="ECO:0000313" key="10">
    <source>
        <dbReference type="EMBL" id="ALG88443.1"/>
    </source>
</evidence>
<dbReference type="EMBL" id="KT351733">
    <property type="protein sequence ID" value="ALG88443.1"/>
    <property type="molecule type" value="Genomic_DNA"/>
</dbReference>
<evidence type="ECO:0000256" key="8">
    <source>
        <dbReference type="SAM" id="MobiDB-lite"/>
    </source>
</evidence>
<sequence>MSSAWAALSVDQSRYIFEGDKDAVSIVVENASPKTYGSQTWIENIKETDMRPTFVVTPPFFKVPGNGKQVLRVIKALEQMPEDKESIYWVSLQEIPPKNSDGGLSVALRTKVKLLYRPASLMDGRKNAETGLSTKEVNGQTQLVNTTPYIFAIADVLGEKDASVTLTEKQHETLAMFTPGDSVTLPKGTTAKKVVSIDDLGHLGTHEVTGKVGPTDTPPSTPTAPDTKK</sequence>
<dbReference type="Pfam" id="PF00345">
    <property type="entry name" value="PapD_N"/>
    <property type="match status" value="1"/>
</dbReference>
<keyword evidence="5 7" id="KW-0143">Chaperone</keyword>
<feature type="domain" description="Pili assembly chaperone N-terminal" evidence="9">
    <location>
        <begin position="8"/>
        <end position="121"/>
    </location>
</feature>
<evidence type="ECO:0000256" key="2">
    <source>
        <dbReference type="ARBA" id="ARBA00007399"/>
    </source>
</evidence>
<proteinExistence type="inferred from homology"/>
<evidence type="ECO:0000256" key="3">
    <source>
        <dbReference type="ARBA" id="ARBA00022729"/>
    </source>
</evidence>
<organism evidence="10">
    <name type="scientific">Pectobacterium carotovorum</name>
    <name type="common">Erwinia carotovora</name>
    <dbReference type="NCBI Taxonomy" id="554"/>
    <lineage>
        <taxon>Bacteria</taxon>
        <taxon>Pseudomonadati</taxon>
        <taxon>Pseudomonadota</taxon>
        <taxon>Gammaproteobacteria</taxon>
        <taxon>Enterobacterales</taxon>
        <taxon>Pectobacteriaceae</taxon>
        <taxon>Pectobacterium</taxon>
    </lineage>
</organism>
<dbReference type="Gene3D" id="2.60.40.10">
    <property type="entry name" value="Immunoglobulins"/>
    <property type="match status" value="2"/>
</dbReference>
<evidence type="ECO:0000259" key="9">
    <source>
        <dbReference type="Pfam" id="PF00345"/>
    </source>
</evidence>
<name>A0A0N9NMI1_PECCA</name>
<dbReference type="AlphaFoldDB" id="A0A0N9NMI1"/>
<dbReference type="RefSeq" id="WP_228029651.1">
    <property type="nucleotide sequence ID" value="NZ_KT351733.1"/>
</dbReference>